<evidence type="ECO:0000313" key="11">
    <source>
        <dbReference type="EMBL" id="SOC44075.1"/>
    </source>
</evidence>
<name>A0A285UQ88_9STAP</name>
<protein>
    <recommendedName>
        <fullName evidence="9">Tryptophan synthase alpha chain</fullName>
        <ecNumber evidence="9">4.2.1.20</ecNumber>
    </recommendedName>
</protein>
<dbReference type="InterPro" id="IPR002028">
    <property type="entry name" value="Trp_synthase_suA"/>
</dbReference>
<comment type="catalytic activity">
    <reaction evidence="8 9">
        <text>(1S,2R)-1-C-(indol-3-yl)glycerol 3-phosphate + L-serine = D-glyceraldehyde 3-phosphate + L-tryptophan + H2O</text>
        <dbReference type="Rhea" id="RHEA:10532"/>
        <dbReference type="ChEBI" id="CHEBI:15377"/>
        <dbReference type="ChEBI" id="CHEBI:33384"/>
        <dbReference type="ChEBI" id="CHEBI:57912"/>
        <dbReference type="ChEBI" id="CHEBI:58866"/>
        <dbReference type="ChEBI" id="CHEBI:59776"/>
        <dbReference type="EC" id="4.2.1.20"/>
    </reaction>
</comment>
<dbReference type="InterPro" id="IPR018204">
    <property type="entry name" value="Trp_synthase_alpha_AS"/>
</dbReference>
<evidence type="ECO:0000256" key="7">
    <source>
        <dbReference type="ARBA" id="ARBA00023239"/>
    </source>
</evidence>
<dbReference type="SUPFAM" id="SSF51366">
    <property type="entry name" value="Ribulose-phoshate binding barrel"/>
    <property type="match status" value="1"/>
</dbReference>
<evidence type="ECO:0000256" key="10">
    <source>
        <dbReference type="RuleBase" id="RU003662"/>
    </source>
</evidence>
<evidence type="ECO:0000256" key="4">
    <source>
        <dbReference type="ARBA" id="ARBA00022605"/>
    </source>
</evidence>
<dbReference type="UniPathway" id="UPA00035">
    <property type="reaction ID" value="UER00044"/>
</dbReference>
<evidence type="ECO:0000256" key="9">
    <source>
        <dbReference type="HAMAP-Rule" id="MF_00131"/>
    </source>
</evidence>
<keyword evidence="7 9" id="KW-0456">Lyase</keyword>
<keyword evidence="12" id="KW-1185">Reference proteome</keyword>
<feature type="active site" description="Proton acceptor" evidence="9">
    <location>
        <position position="51"/>
    </location>
</feature>
<sequence>MSKTQIEQVFEKLKETGDKAFISYIMAGDGGLDNLKHQIKTLEEAGVDIIELGIPFSDPVADGPVIQQAGIRALDAGVSLQKILDELKKIKDDINVPIVLMTYINPILNLGYQAFAEDARESGISGVILPDVPFEEEDEVSTHLHDNDIALVRLVTLTSDEERIRELAEGAEGFLYAVTVKGTTGGRTSFGEDTYELLEKIKGIADVPVCAGFGVSNREMAEALGRHCDGVIVGSKIVDMLHQGEEDGIKNLIPEKSNAVK</sequence>
<evidence type="ECO:0000256" key="3">
    <source>
        <dbReference type="ARBA" id="ARBA00011270"/>
    </source>
</evidence>
<evidence type="ECO:0000256" key="1">
    <source>
        <dbReference type="ARBA" id="ARBA00003365"/>
    </source>
</evidence>
<dbReference type="GO" id="GO:0005829">
    <property type="term" value="C:cytosol"/>
    <property type="evidence" value="ECO:0007669"/>
    <property type="project" value="TreeGrafter"/>
</dbReference>
<evidence type="ECO:0000256" key="2">
    <source>
        <dbReference type="ARBA" id="ARBA00004733"/>
    </source>
</evidence>
<dbReference type="PANTHER" id="PTHR43406">
    <property type="entry name" value="TRYPTOPHAN SYNTHASE, ALPHA CHAIN"/>
    <property type="match status" value="1"/>
</dbReference>
<dbReference type="OrthoDB" id="9804578at2"/>
<dbReference type="AlphaFoldDB" id="A0A285UQ88"/>
<dbReference type="FunFam" id="3.20.20.70:FF:000037">
    <property type="entry name" value="Tryptophan synthase alpha chain"/>
    <property type="match status" value="1"/>
</dbReference>
<gene>
    <name evidence="9" type="primary">trpA</name>
    <name evidence="11" type="ORF">SAMN05878391_2196</name>
</gene>
<evidence type="ECO:0000313" key="12">
    <source>
        <dbReference type="Proteomes" id="UP000219412"/>
    </source>
</evidence>
<comment type="pathway">
    <text evidence="2 9">Amino-acid biosynthesis; L-tryptophan biosynthesis; L-tryptophan from chorismate: step 5/5.</text>
</comment>
<dbReference type="InterPro" id="IPR013785">
    <property type="entry name" value="Aldolase_TIM"/>
</dbReference>
<dbReference type="InterPro" id="IPR011060">
    <property type="entry name" value="RibuloseP-bd_barrel"/>
</dbReference>
<evidence type="ECO:0000256" key="6">
    <source>
        <dbReference type="ARBA" id="ARBA00023141"/>
    </source>
</evidence>
<dbReference type="EC" id="4.2.1.20" evidence="9"/>
<dbReference type="PANTHER" id="PTHR43406:SF1">
    <property type="entry name" value="TRYPTOPHAN SYNTHASE ALPHA CHAIN, CHLOROPLASTIC"/>
    <property type="match status" value="1"/>
</dbReference>
<feature type="active site" description="Proton acceptor" evidence="9">
    <location>
        <position position="62"/>
    </location>
</feature>
<keyword evidence="5 9" id="KW-0822">Tryptophan biosynthesis</keyword>
<comment type="similarity">
    <text evidence="9 10">Belongs to the TrpA family.</text>
</comment>
<dbReference type="Proteomes" id="UP000219412">
    <property type="component" value="Unassembled WGS sequence"/>
</dbReference>
<keyword evidence="4 9" id="KW-0028">Amino-acid biosynthesis</keyword>
<evidence type="ECO:0000256" key="5">
    <source>
        <dbReference type="ARBA" id="ARBA00022822"/>
    </source>
</evidence>
<dbReference type="HAMAP" id="MF_00131">
    <property type="entry name" value="Trp_synth_alpha"/>
    <property type="match status" value="1"/>
</dbReference>
<dbReference type="Gene3D" id="3.20.20.70">
    <property type="entry name" value="Aldolase class I"/>
    <property type="match status" value="1"/>
</dbReference>
<dbReference type="CDD" id="cd04724">
    <property type="entry name" value="Tryptophan_synthase_alpha"/>
    <property type="match status" value="1"/>
</dbReference>
<organism evidence="11 12">
    <name type="scientific">Salinicoccus kekensis</name>
    <dbReference type="NCBI Taxonomy" id="714307"/>
    <lineage>
        <taxon>Bacteria</taxon>
        <taxon>Bacillati</taxon>
        <taxon>Bacillota</taxon>
        <taxon>Bacilli</taxon>
        <taxon>Bacillales</taxon>
        <taxon>Staphylococcaceae</taxon>
        <taxon>Salinicoccus</taxon>
    </lineage>
</organism>
<keyword evidence="6 9" id="KW-0057">Aromatic amino acid biosynthesis</keyword>
<dbReference type="RefSeq" id="WP_097042042.1">
    <property type="nucleotide sequence ID" value="NZ_OBQF01000006.1"/>
</dbReference>
<evidence type="ECO:0000256" key="8">
    <source>
        <dbReference type="ARBA" id="ARBA00049047"/>
    </source>
</evidence>
<accession>A0A285UQ88</accession>
<dbReference type="NCBIfam" id="TIGR00262">
    <property type="entry name" value="trpA"/>
    <property type="match status" value="1"/>
</dbReference>
<dbReference type="EMBL" id="OBQF01000006">
    <property type="protein sequence ID" value="SOC44075.1"/>
    <property type="molecule type" value="Genomic_DNA"/>
</dbReference>
<comment type="function">
    <text evidence="1 9">The alpha subunit is responsible for the aldol cleavage of indoleglycerol phosphate to indole and glyceraldehyde 3-phosphate.</text>
</comment>
<proteinExistence type="inferred from homology"/>
<reference evidence="12" key="1">
    <citation type="submission" date="2017-08" db="EMBL/GenBank/DDBJ databases">
        <authorList>
            <person name="Varghese N."/>
            <person name="Submissions S."/>
        </authorList>
    </citation>
    <scope>NUCLEOTIDE SEQUENCE [LARGE SCALE GENOMIC DNA]</scope>
    <source>
        <strain evidence="12">DSM 23173</strain>
    </source>
</reference>
<dbReference type="GO" id="GO:0004834">
    <property type="term" value="F:tryptophan synthase activity"/>
    <property type="evidence" value="ECO:0007669"/>
    <property type="project" value="UniProtKB-UniRule"/>
</dbReference>
<dbReference type="PROSITE" id="PS00167">
    <property type="entry name" value="TRP_SYNTHASE_ALPHA"/>
    <property type="match status" value="1"/>
</dbReference>
<comment type="subunit">
    <text evidence="3 9">Tetramer of two alpha and two beta chains.</text>
</comment>
<dbReference type="Pfam" id="PF00290">
    <property type="entry name" value="Trp_syntA"/>
    <property type="match status" value="1"/>
</dbReference>